<feature type="transmembrane region" description="Helical" evidence="6">
    <location>
        <begin position="30"/>
        <end position="50"/>
    </location>
</feature>
<name>A0A1M7LGW7_9HYPH</name>
<reference evidence="7 8" key="1">
    <citation type="submission" date="2016-11" db="EMBL/GenBank/DDBJ databases">
        <authorList>
            <person name="Jaros S."/>
            <person name="Januszkiewicz K."/>
            <person name="Wedrychowicz H."/>
        </authorList>
    </citation>
    <scope>NUCLEOTIDE SEQUENCE [LARGE SCALE GENOMIC DNA]</scope>
    <source>
        <strain evidence="7 8">DSM 22153</strain>
    </source>
</reference>
<dbReference type="Proteomes" id="UP000186002">
    <property type="component" value="Unassembled WGS sequence"/>
</dbReference>
<feature type="transmembrane region" description="Helical" evidence="6">
    <location>
        <begin position="6"/>
        <end position="23"/>
    </location>
</feature>
<evidence type="ECO:0000256" key="2">
    <source>
        <dbReference type="ARBA" id="ARBA00022692"/>
    </source>
</evidence>
<comment type="subcellular location">
    <subcellularLocation>
        <location evidence="1">Membrane</location>
        <topology evidence="1">Multi-pass membrane protein</topology>
    </subcellularLocation>
</comment>
<dbReference type="OrthoDB" id="9806894at2"/>
<keyword evidence="3 6" id="KW-1133">Transmembrane helix</keyword>
<sequence>MPITLLDGILLVIMLISAGLAMIRGFVREVLSIASWIAAAAAAFFLYGKVLPYAKMYIDHPLVALGASVAGVFLITLLIVSYITMRFSDFILDSRIGALDRTLGFVFGAARGMLLVVVAMMFFNWFVTPEQQPNWVLQAKSRDLLISVGEKIVSVLPEDPEKEILDRLRAKKAGTGNPAGESDDTGYSASERSGIDQLTNSGGN</sequence>
<evidence type="ECO:0000256" key="1">
    <source>
        <dbReference type="ARBA" id="ARBA00004141"/>
    </source>
</evidence>
<feature type="transmembrane region" description="Helical" evidence="6">
    <location>
        <begin position="103"/>
        <end position="127"/>
    </location>
</feature>
<dbReference type="EMBL" id="FRBW01000003">
    <property type="protein sequence ID" value="SHM77407.1"/>
    <property type="molecule type" value="Genomic_DNA"/>
</dbReference>
<feature type="compositionally biased region" description="Polar residues" evidence="5">
    <location>
        <begin position="185"/>
        <end position="204"/>
    </location>
</feature>
<dbReference type="GO" id="GO:0016020">
    <property type="term" value="C:membrane"/>
    <property type="evidence" value="ECO:0007669"/>
    <property type="project" value="UniProtKB-SubCell"/>
</dbReference>
<dbReference type="PANTHER" id="PTHR36926:SF1">
    <property type="entry name" value="COLICIN V PRODUCTION PROTEIN"/>
    <property type="match status" value="1"/>
</dbReference>
<feature type="region of interest" description="Disordered" evidence="5">
    <location>
        <begin position="168"/>
        <end position="204"/>
    </location>
</feature>
<dbReference type="AlphaFoldDB" id="A0A1M7LGW7"/>
<evidence type="ECO:0000256" key="4">
    <source>
        <dbReference type="ARBA" id="ARBA00023136"/>
    </source>
</evidence>
<gene>
    <name evidence="7" type="ORF">SAMN05444272_3203</name>
</gene>
<organism evidence="7 8">
    <name type="scientific">Roseibium suaedae</name>
    <dbReference type="NCBI Taxonomy" id="735517"/>
    <lineage>
        <taxon>Bacteria</taxon>
        <taxon>Pseudomonadati</taxon>
        <taxon>Pseudomonadota</taxon>
        <taxon>Alphaproteobacteria</taxon>
        <taxon>Hyphomicrobiales</taxon>
        <taxon>Stappiaceae</taxon>
        <taxon>Roseibium</taxon>
    </lineage>
</organism>
<dbReference type="InterPro" id="IPR003825">
    <property type="entry name" value="Colicin-V_CvpA"/>
</dbReference>
<evidence type="ECO:0000313" key="7">
    <source>
        <dbReference type="EMBL" id="SHM77407.1"/>
    </source>
</evidence>
<dbReference type="RefSeq" id="WP_073014301.1">
    <property type="nucleotide sequence ID" value="NZ_FRBW01000003.1"/>
</dbReference>
<dbReference type="PANTHER" id="PTHR36926">
    <property type="entry name" value="COLICIN V PRODUCTION PROTEIN"/>
    <property type="match status" value="1"/>
</dbReference>
<evidence type="ECO:0000256" key="5">
    <source>
        <dbReference type="SAM" id="MobiDB-lite"/>
    </source>
</evidence>
<keyword evidence="2 6" id="KW-0812">Transmembrane</keyword>
<proteinExistence type="predicted"/>
<protein>
    <submittedName>
        <fullName evidence="7">Membrane protein required for colicin V production</fullName>
    </submittedName>
</protein>
<keyword evidence="4 6" id="KW-0472">Membrane</keyword>
<dbReference type="InterPro" id="IPR052719">
    <property type="entry name" value="CvpA-like"/>
</dbReference>
<feature type="transmembrane region" description="Helical" evidence="6">
    <location>
        <begin position="62"/>
        <end position="83"/>
    </location>
</feature>
<accession>A0A1M7LGW7</accession>
<dbReference type="GO" id="GO:0009403">
    <property type="term" value="P:toxin biosynthetic process"/>
    <property type="evidence" value="ECO:0007669"/>
    <property type="project" value="InterPro"/>
</dbReference>
<dbReference type="Pfam" id="PF02674">
    <property type="entry name" value="Colicin_V"/>
    <property type="match status" value="1"/>
</dbReference>
<keyword evidence="8" id="KW-1185">Reference proteome</keyword>
<evidence type="ECO:0000256" key="6">
    <source>
        <dbReference type="SAM" id="Phobius"/>
    </source>
</evidence>
<evidence type="ECO:0000256" key="3">
    <source>
        <dbReference type="ARBA" id="ARBA00022989"/>
    </source>
</evidence>
<dbReference type="STRING" id="735517.SAMN05444272_3203"/>
<evidence type="ECO:0000313" key="8">
    <source>
        <dbReference type="Proteomes" id="UP000186002"/>
    </source>
</evidence>